<dbReference type="Proteomes" id="UP001732700">
    <property type="component" value="Chromosome 2A"/>
</dbReference>
<accession>A0ACD5U8B5</accession>
<organism evidence="1 2">
    <name type="scientific">Avena sativa</name>
    <name type="common">Oat</name>
    <dbReference type="NCBI Taxonomy" id="4498"/>
    <lineage>
        <taxon>Eukaryota</taxon>
        <taxon>Viridiplantae</taxon>
        <taxon>Streptophyta</taxon>
        <taxon>Embryophyta</taxon>
        <taxon>Tracheophyta</taxon>
        <taxon>Spermatophyta</taxon>
        <taxon>Magnoliopsida</taxon>
        <taxon>Liliopsida</taxon>
        <taxon>Poales</taxon>
        <taxon>Poaceae</taxon>
        <taxon>BOP clade</taxon>
        <taxon>Pooideae</taxon>
        <taxon>Poodae</taxon>
        <taxon>Poeae</taxon>
        <taxon>Poeae Chloroplast Group 1 (Aveneae type)</taxon>
        <taxon>Aveninae</taxon>
        <taxon>Avena</taxon>
    </lineage>
</organism>
<reference evidence="1" key="1">
    <citation type="submission" date="2021-05" db="EMBL/GenBank/DDBJ databases">
        <authorList>
            <person name="Scholz U."/>
            <person name="Mascher M."/>
            <person name="Fiebig A."/>
        </authorList>
    </citation>
    <scope>NUCLEOTIDE SEQUENCE [LARGE SCALE GENOMIC DNA]</scope>
</reference>
<protein>
    <submittedName>
        <fullName evidence="1">Uncharacterized protein</fullName>
    </submittedName>
</protein>
<evidence type="ECO:0000313" key="2">
    <source>
        <dbReference type="Proteomes" id="UP001732700"/>
    </source>
</evidence>
<evidence type="ECO:0000313" key="1">
    <source>
        <dbReference type="EnsemblPlants" id="AVESA.00010b.r2.2AG0198250.1.CDS"/>
    </source>
</evidence>
<dbReference type="EnsemblPlants" id="AVESA.00010b.r2.2AG0198250.1">
    <property type="protein sequence ID" value="AVESA.00010b.r2.2AG0198250.1.CDS"/>
    <property type="gene ID" value="AVESA.00010b.r2.2AG0198250"/>
</dbReference>
<name>A0ACD5U8B5_AVESA</name>
<proteinExistence type="predicted"/>
<reference evidence="1" key="2">
    <citation type="submission" date="2025-09" db="UniProtKB">
        <authorList>
            <consortium name="EnsemblPlants"/>
        </authorList>
    </citation>
    <scope>IDENTIFICATION</scope>
</reference>
<keyword evidence="2" id="KW-1185">Reference proteome</keyword>
<sequence length="323" mass="33883">MAPGDHAGAVDGRLEALLSGGGGARRLASAAALELRLLAPLAAPAVVVYMLIIMMSSATQIFCGQLGNVQLAAASLGNNGIQVFAYGLMLGMGSAVETLCGQAYGAEKHEMLGVYLQRSTVLLMATGVPLAVITSIQSWVFMISVGFNAAASVRVGNELGAGNPRSAAFSAWIVTAISALIAAVAGVVVFLLRHKLSYLFTGGEAVSRAVADLCPLLFATIVLCGIQPVLSGVAVGCGWQALVAYINIGCYYFIGVPLGVLLGFKFDYGIKGLWGGMIGGTLIQTAILLWITYRTDWNKEVEEAKRRLDRWDDAKQPLLANVQ</sequence>